<dbReference type="EC" id="4.1.2.43" evidence="3"/>
<dbReference type="EMBL" id="CP002363">
    <property type="protein sequence ID" value="ADV64468.1"/>
    <property type="molecule type" value="Genomic_DNA"/>
</dbReference>
<dbReference type="AlphaFoldDB" id="E8R735"/>
<name>E8R735_DESM0</name>
<dbReference type="InterPro" id="IPR001754">
    <property type="entry name" value="OMPdeCOase_dom"/>
</dbReference>
<keyword evidence="1 3" id="KW-0456">Lyase</keyword>
<dbReference type="STRING" id="765177.Desmu_0149"/>
<dbReference type="HOGENOM" id="CLU_081825_1_1_2"/>
<dbReference type="Gene3D" id="3.20.20.70">
    <property type="entry name" value="Aldolase class I"/>
    <property type="match status" value="1"/>
</dbReference>
<dbReference type="PANTHER" id="PTHR35039">
    <property type="entry name" value="3-KETO-L-GULONATE-6-PHOSPHATE DECARBOXYLASE SGBH-RELATED"/>
    <property type="match status" value="1"/>
</dbReference>
<dbReference type="GO" id="GO:0043801">
    <property type="term" value="F:hexulose-6-phosphate synthase activity"/>
    <property type="evidence" value="ECO:0007669"/>
    <property type="project" value="UniProtKB-EC"/>
</dbReference>
<sequence length="217" mass="23110">MDRILQVALDLTKLPEAVEIATKIASHTSCRNIWLEVGTPLLKAWGLIAVKAVKNLSNCFVVVDTKTMDVPAIEGGMLLDAGGDAFTVLGVADDDVVKEAVETARARGKLVVADLISHPDPLKRAVELDRLGVDVVLYHVGISVQRSRRVTVAQLLREIEGLRRNVSARIAVAGGIKPGDVKGLIASGADIVVVGGAITKAENPVQVVERILEEMNT</sequence>
<feature type="domain" description="Orotidine 5'-phosphate decarboxylase" evidence="2">
    <location>
        <begin position="4"/>
        <end position="211"/>
    </location>
</feature>
<dbReference type="GO" id="GO:0019854">
    <property type="term" value="P:L-ascorbic acid catabolic process"/>
    <property type="evidence" value="ECO:0007669"/>
    <property type="project" value="TreeGrafter"/>
</dbReference>
<evidence type="ECO:0000259" key="2">
    <source>
        <dbReference type="SMART" id="SM00934"/>
    </source>
</evidence>
<dbReference type="Proteomes" id="UP000001068">
    <property type="component" value="Chromosome"/>
</dbReference>
<dbReference type="eggNOG" id="arCOG00053">
    <property type="taxonomic scope" value="Archaea"/>
</dbReference>
<dbReference type="InterPro" id="IPR011060">
    <property type="entry name" value="RibuloseP-bd_barrel"/>
</dbReference>
<dbReference type="SUPFAM" id="SSF51366">
    <property type="entry name" value="Ribulose-phoshate binding barrel"/>
    <property type="match status" value="1"/>
</dbReference>
<proteinExistence type="predicted"/>
<dbReference type="GO" id="GO:0006207">
    <property type="term" value="P:'de novo' pyrimidine nucleobase biosynthetic process"/>
    <property type="evidence" value="ECO:0007669"/>
    <property type="project" value="InterPro"/>
</dbReference>
<dbReference type="InterPro" id="IPR013785">
    <property type="entry name" value="Aldolase_TIM"/>
</dbReference>
<reference evidence="3 4" key="2">
    <citation type="journal article" date="2011" name="Stand. Genomic Sci.">
        <title>Complete genome sequence of Desulfurococcus mucosus type strain (O7/1).</title>
        <authorList>
            <person name="Wirth R."/>
            <person name="Chertkov O."/>
            <person name="Held B."/>
            <person name="Lapidus A."/>
            <person name="Nolan M."/>
            <person name="Lucas S."/>
            <person name="Hammon N."/>
            <person name="Deshpande S."/>
            <person name="Cheng J.F."/>
            <person name="Tapia R."/>
            <person name="Han C."/>
            <person name="Goodwin L."/>
            <person name="Pitluck S."/>
            <person name="Liolios K."/>
            <person name="Ioanna P."/>
            <person name="Ivanova N."/>
            <person name="Mavromatis K."/>
            <person name="Mikhailova N."/>
            <person name="Pati A."/>
            <person name="Chen A."/>
            <person name="Palaniappan K."/>
            <person name="Land M."/>
            <person name="Hauser L."/>
            <person name="Chang Y.J."/>
            <person name="Jeffries C.D."/>
            <person name="Bilek Y."/>
            <person name="Hader T."/>
            <person name="Rohde M."/>
            <person name="Spring S."/>
            <person name="Sikorski J."/>
            <person name="Goker M."/>
            <person name="Woyke T."/>
            <person name="Bristow J."/>
            <person name="Eisen J.A."/>
            <person name="Markowitz V."/>
            <person name="Hugenholtz P."/>
            <person name="Kyrpides N.C."/>
            <person name="Klenk H.P."/>
        </authorList>
    </citation>
    <scope>NUCLEOTIDE SEQUENCE [LARGE SCALE GENOMIC DNA]</scope>
    <source>
        <strain evidence="4">ATCC 35584 / DSM 2162 / JCM 9187 / O7/1</strain>
    </source>
</reference>
<evidence type="ECO:0000256" key="1">
    <source>
        <dbReference type="ARBA" id="ARBA00023239"/>
    </source>
</evidence>
<dbReference type="GO" id="GO:0033982">
    <property type="term" value="F:3-dehydro-L-gulonate-6-phosphate decarboxylase activity"/>
    <property type="evidence" value="ECO:0007669"/>
    <property type="project" value="TreeGrafter"/>
</dbReference>
<keyword evidence="4" id="KW-1185">Reference proteome</keyword>
<dbReference type="PANTHER" id="PTHR35039:SF3">
    <property type="entry name" value="3-KETO-L-GULONATE-6-PHOSPHATE DECARBOXYLASE SGBH-RELATED"/>
    <property type="match status" value="1"/>
</dbReference>
<accession>E8R735</accession>
<evidence type="ECO:0000313" key="4">
    <source>
        <dbReference type="Proteomes" id="UP000001068"/>
    </source>
</evidence>
<evidence type="ECO:0000313" key="3">
    <source>
        <dbReference type="EMBL" id="ADV64468.1"/>
    </source>
</evidence>
<dbReference type="OrthoDB" id="15246at2157"/>
<protein>
    <submittedName>
        <fullName evidence="3">3-hexulose-6-phosphate synthase</fullName>
        <ecNumber evidence="3">4.1.2.43</ecNumber>
    </submittedName>
</protein>
<dbReference type="KEGG" id="dmu:Desmu_0149"/>
<reference evidence="4" key="1">
    <citation type="submission" date="2010-11" db="EMBL/GenBank/DDBJ databases">
        <title>The complete genome of Desulfurococcus mucosus DSM 2162.</title>
        <authorList>
            <consortium name="US DOE Joint Genome Institute (JGI-PGF)"/>
            <person name="Lucas S."/>
            <person name="Copeland A."/>
            <person name="Lapidus A."/>
            <person name="Bruce D."/>
            <person name="Goodwin L."/>
            <person name="Pitluck S."/>
            <person name="Kyrpides N."/>
            <person name="Mavromatis K."/>
            <person name="Pagani I."/>
            <person name="Ivanova N."/>
            <person name="Ovchinnikova G."/>
            <person name="Chertkov O."/>
            <person name="Held B."/>
            <person name="Brettin T."/>
            <person name="Detter J.C."/>
            <person name="Tapia R."/>
            <person name="Han C."/>
            <person name="Land M."/>
            <person name="Hauser L."/>
            <person name="Markowitz V."/>
            <person name="Cheng J.-F."/>
            <person name="Hugenholtz P."/>
            <person name="Woyke T."/>
            <person name="Wu D."/>
            <person name="Wirth R."/>
            <person name="Bilek Y."/>
            <person name="Hader T."/>
            <person name="Klenk H.-P."/>
            <person name="Eisen J.A."/>
        </authorList>
    </citation>
    <scope>NUCLEOTIDE SEQUENCE [LARGE SCALE GENOMIC DNA]</scope>
    <source>
        <strain evidence="4">ATCC 35584 / DSM 2162 / JCM 9187 / O7/1</strain>
    </source>
</reference>
<dbReference type="GO" id="GO:0004590">
    <property type="term" value="F:orotidine-5'-phosphate decarboxylase activity"/>
    <property type="evidence" value="ECO:0007669"/>
    <property type="project" value="InterPro"/>
</dbReference>
<organism evidence="3 4">
    <name type="scientific">Desulfurococcus mucosus (strain ATCC 35584 / DSM 2162 / JCM 9187 / O7/1)</name>
    <dbReference type="NCBI Taxonomy" id="765177"/>
    <lineage>
        <taxon>Archaea</taxon>
        <taxon>Thermoproteota</taxon>
        <taxon>Thermoprotei</taxon>
        <taxon>Desulfurococcales</taxon>
        <taxon>Desulfurococcaceae</taxon>
        <taxon>Desulfurococcus</taxon>
    </lineage>
</organism>
<gene>
    <name evidence="3" type="ordered locus">Desmu_0149</name>
</gene>
<dbReference type="SMART" id="SM00934">
    <property type="entry name" value="OMPdecase"/>
    <property type="match status" value="1"/>
</dbReference>
<dbReference type="Pfam" id="PF00215">
    <property type="entry name" value="OMPdecase"/>
    <property type="match status" value="1"/>
</dbReference>